<dbReference type="Ensembl" id="ENSLCAT00010056753.1">
    <property type="protein sequence ID" value="ENSLCAP00010055281.1"/>
    <property type="gene ID" value="ENSLCAG00010025787.1"/>
</dbReference>
<sequence length="267" mass="30978">RSPLSHLYREALQRHSGNGDSQETKTKGHFCPICVGRRFRGPNKLARHMRTHTKEKPFTCPVCALTFSQSYHMTRHVRNQHGLATNGECYTCPDCQKNFAFPEDLNKHLEIHVKENNGTCPKCNETFSSPEELETHMGVHEKSYTCNTCGKKFKVEYALKKHEQGHQNDQYYCSLCRKRFIKLSHYKRHIMVHDRRESRSLTESQHVHLDCFVGTHLLEATKCSFAKQQQPPQPEVVIHSVGLRIQAVKWFSCTENKGYQALELKHS</sequence>
<comment type="subcellular location">
    <subcellularLocation>
        <location evidence="1">Nucleus</location>
    </subcellularLocation>
</comment>
<organism evidence="9 10">
    <name type="scientific">Lates calcarifer</name>
    <name type="common">Barramundi</name>
    <name type="synonym">Holocentrus calcarifer</name>
    <dbReference type="NCBI Taxonomy" id="8187"/>
    <lineage>
        <taxon>Eukaryota</taxon>
        <taxon>Metazoa</taxon>
        <taxon>Chordata</taxon>
        <taxon>Craniata</taxon>
        <taxon>Vertebrata</taxon>
        <taxon>Euteleostomi</taxon>
        <taxon>Actinopterygii</taxon>
        <taxon>Neopterygii</taxon>
        <taxon>Teleostei</taxon>
        <taxon>Neoteleostei</taxon>
        <taxon>Acanthomorphata</taxon>
        <taxon>Carangaria</taxon>
        <taxon>Carangaria incertae sedis</taxon>
        <taxon>Centropomidae</taxon>
        <taxon>Lates</taxon>
    </lineage>
</organism>
<feature type="domain" description="C2H2-type" evidence="8">
    <location>
        <begin position="118"/>
        <end position="145"/>
    </location>
</feature>
<dbReference type="SUPFAM" id="SSF57667">
    <property type="entry name" value="beta-beta-alpha zinc fingers"/>
    <property type="match status" value="3"/>
</dbReference>
<evidence type="ECO:0000256" key="7">
    <source>
        <dbReference type="PROSITE-ProRule" id="PRU00042"/>
    </source>
</evidence>
<evidence type="ECO:0000313" key="10">
    <source>
        <dbReference type="Proteomes" id="UP000314980"/>
    </source>
</evidence>
<dbReference type="GO" id="GO:0005634">
    <property type="term" value="C:nucleus"/>
    <property type="evidence" value="ECO:0007669"/>
    <property type="project" value="UniProtKB-SubCell"/>
</dbReference>
<feature type="domain" description="C2H2-type" evidence="8">
    <location>
        <begin position="90"/>
        <end position="117"/>
    </location>
</feature>
<evidence type="ECO:0000259" key="8">
    <source>
        <dbReference type="PROSITE" id="PS50157"/>
    </source>
</evidence>
<proteinExistence type="predicted"/>
<dbReference type="InterPro" id="IPR050331">
    <property type="entry name" value="Zinc_finger"/>
</dbReference>
<dbReference type="SMART" id="SM00355">
    <property type="entry name" value="ZnF_C2H2"/>
    <property type="match status" value="6"/>
</dbReference>
<reference evidence="10" key="1">
    <citation type="submission" date="2015-09" db="EMBL/GenBank/DDBJ databases">
        <authorList>
            <person name="Sai Rama Sridatta P."/>
        </authorList>
    </citation>
    <scope>NUCLEOTIDE SEQUENCE [LARGE SCALE GENOMIC DNA]</scope>
</reference>
<evidence type="ECO:0000313" key="9">
    <source>
        <dbReference type="Ensembl" id="ENSLCAP00010055281.1"/>
    </source>
</evidence>
<dbReference type="GeneTree" id="ENSGT00940000170908"/>
<accession>A0A4W6FVH7</accession>
<dbReference type="AlphaFoldDB" id="A0A4W6FVH7"/>
<dbReference type="FunFam" id="3.30.160.60:FF:002343">
    <property type="entry name" value="Zinc finger protein 33A"/>
    <property type="match status" value="1"/>
</dbReference>
<evidence type="ECO:0000256" key="5">
    <source>
        <dbReference type="ARBA" id="ARBA00022833"/>
    </source>
</evidence>
<evidence type="ECO:0000256" key="3">
    <source>
        <dbReference type="ARBA" id="ARBA00022737"/>
    </source>
</evidence>
<dbReference type="Proteomes" id="UP000314980">
    <property type="component" value="Unassembled WGS sequence"/>
</dbReference>
<feature type="domain" description="C2H2-type" evidence="8">
    <location>
        <begin position="144"/>
        <end position="171"/>
    </location>
</feature>
<protein>
    <recommendedName>
        <fullName evidence="8">C2H2-type domain-containing protein</fullName>
    </recommendedName>
</protein>
<dbReference type="InterPro" id="IPR013087">
    <property type="entry name" value="Znf_C2H2_type"/>
</dbReference>
<dbReference type="PANTHER" id="PTHR16515:SF49">
    <property type="entry name" value="GASTRULA ZINC FINGER PROTEIN XLCGF49.1-LIKE-RELATED"/>
    <property type="match status" value="1"/>
</dbReference>
<reference evidence="9" key="2">
    <citation type="submission" date="2025-08" db="UniProtKB">
        <authorList>
            <consortium name="Ensembl"/>
        </authorList>
    </citation>
    <scope>IDENTIFICATION</scope>
</reference>
<name>A0A4W6FVH7_LATCA</name>
<keyword evidence="10" id="KW-1185">Reference proteome</keyword>
<dbReference type="Gene3D" id="3.30.160.60">
    <property type="entry name" value="Classic Zinc Finger"/>
    <property type="match status" value="4"/>
</dbReference>
<evidence type="ECO:0000256" key="1">
    <source>
        <dbReference type="ARBA" id="ARBA00004123"/>
    </source>
</evidence>
<evidence type="ECO:0000256" key="4">
    <source>
        <dbReference type="ARBA" id="ARBA00022771"/>
    </source>
</evidence>
<feature type="domain" description="C2H2-type" evidence="8">
    <location>
        <begin position="171"/>
        <end position="198"/>
    </location>
</feature>
<reference evidence="9" key="3">
    <citation type="submission" date="2025-09" db="UniProtKB">
        <authorList>
            <consortium name="Ensembl"/>
        </authorList>
    </citation>
    <scope>IDENTIFICATION</scope>
</reference>
<keyword evidence="6" id="KW-0539">Nucleus</keyword>
<dbReference type="Pfam" id="PF00096">
    <property type="entry name" value="zf-C2H2"/>
    <property type="match status" value="5"/>
</dbReference>
<dbReference type="PANTHER" id="PTHR16515">
    <property type="entry name" value="PR DOMAIN ZINC FINGER PROTEIN"/>
    <property type="match status" value="1"/>
</dbReference>
<keyword evidence="3" id="KW-0677">Repeat</keyword>
<keyword evidence="5" id="KW-0862">Zinc</keyword>
<keyword evidence="4 7" id="KW-0863">Zinc-finger</keyword>
<feature type="domain" description="C2H2-type" evidence="8">
    <location>
        <begin position="58"/>
        <end position="81"/>
    </location>
</feature>
<dbReference type="InterPro" id="IPR036236">
    <property type="entry name" value="Znf_C2H2_sf"/>
</dbReference>
<evidence type="ECO:0000256" key="6">
    <source>
        <dbReference type="ARBA" id="ARBA00023242"/>
    </source>
</evidence>
<feature type="domain" description="C2H2-type" evidence="8">
    <location>
        <begin position="29"/>
        <end position="57"/>
    </location>
</feature>
<dbReference type="PROSITE" id="PS00028">
    <property type="entry name" value="ZINC_FINGER_C2H2_1"/>
    <property type="match status" value="4"/>
</dbReference>
<dbReference type="GO" id="GO:0008270">
    <property type="term" value="F:zinc ion binding"/>
    <property type="evidence" value="ECO:0007669"/>
    <property type="project" value="UniProtKB-KW"/>
</dbReference>
<dbReference type="PROSITE" id="PS50157">
    <property type="entry name" value="ZINC_FINGER_C2H2_2"/>
    <property type="match status" value="6"/>
</dbReference>
<evidence type="ECO:0000256" key="2">
    <source>
        <dbReference type="ARBA" id="ARBA00022723"/>
    </source>
</evidence>
<dbReference type="GO" id="GO:0010468">
    <property type="term" value="P:regulation of gene expression"/>
    <property type="evidence" value="ECO:0007669"/>
    <property type="project" value="TreeGrafter"/>
</dbReference>
<keyword evidence="2" id="KW-0479">Metal-binding</keyword>